<name>A0AAN8PZA3_PATCE</name>
<dbReference type="AlphaFoldDB" id="A0AAN8PZA3"/>
<comment type="caution">
    <text evidence="2">The sequence shown here is derived from an EMBL/GenBank/DDBJ whole genome shotgun (WGS) entry which is preliminary data.</text>
</comment>
<gene>
    <name evidence="2" type="ORF">SNE40_005918</name>
</gene>
<evidence type="ECO:0000313" key="2">
    <source>
        <dbReference type="EMBL" id="KAK6186629.1"/>
    </source>
</evidence>
<accession>A0AAN8PZA3</accession>
<organism evidence="2 3">
    <name type="scientific">Patella caerulea</name>
    <name type="common">Rayed Mediterranean limpet</name>
    <dbReference type="NCBI Taxonomy" id="87958"/>
    <lineage>
        <taxon>Eukaryota</taxon>
        <taxon>Metazoa</taxon>
        <taxon>Spiralia</taxon>
        <taxon>Lophotrochozoa</taxon>
        <taxon>Mollusca</taxon>
        <taxon>Gastropoda</taxon>
        <taxon>Patellogastropoda</taxon>
        <taxon>Patelloidea</taxon>
        <taxon>Patellidae</taxon>
        <taxon>Patella</taxon>
    </lineage>
</organism>
<dbReference type="Proteomes" id="UP001347796">
    <property type="component" value="Unassembled WGS sequence"/>
</dbReference>
<sequence length="175" mass="19868">MDSDNEREEESTCLEDRMEARLEGMKEFLVESLEKVLTAVSGFDRRMKEMEDRFEIAEKGLEVLSKTCTDKMQMDTIIEAPCTSTPKGTEAQPLETPPPPPKKLKTAKGVKIPVSLSDLTPELADRIRRANIKLNRDAKSKLTYAQNAYIALWFQEKTETGVVVTGKYKLCYIMK</sequence>
<dbReference type="EMBL" id="JAZGQO010000005">
    <property type="protein sequence ID" value="KAK6186629.1"/>
    <property type="molecule type" value="Genomic_DNA"/>
</dbReference>
<protein>
    <submittedName>
        <fullName evidence="2">Uncharacterized protein</fullName>
    </submittedName>
</protein>
<evidence type="ECO:0000256" key="1">
    <source>
        <dbReference type="SAM" id="MobiDB-lite"/>
    </source>
</evidence>
<reference evidence="2 3" key="1">
    <citation type="submission" date="2024-01" db="EMBL/GenBank/DDBJ databases">
        <title>The genome of the rayed Mediterranean limpet Patella caerulea (Linnaeus, 1758).</title>
        <authorList>
            <person name="Anh-Thu Weber A."/>
            <person name="Halstead-Nussloch G."/>
        </authorList>
    </citation>
    <scope>NUCLEOTIDE SEQUENCE [LARGE SCALE GENOMIC DNA]</scope>
    <source>
        <strain evidence="2">AATW-2023a</strain>
        <tissue evidence="2">Whole specimen</tissue>
    </source>
</reference>
<proteinExistence type="predicted"/>
<evidence type="ECO:0000313" key="3">
    <source>
        <dbReference type="Proteomes" id="UP001347796"/>
    </source>
</evidence>
<keyword evidence="3" id="KW-1185">Reference proteome</keyword>
<feature type="region of interest" description="Disordered" evidence="1">
    <location>
        <begin position="82"/>
        <end position="106"/>
    </location>
</feature>